<keyword evidence="10 13" id="KW-0067">ATP-binding</keyword>
<comment type="function">
    <text evidence="13">Required for the formation of a threonylcarbamoyl group on adenosine at position 37 (t(6)A37) in tRNAs that read codons beginning with adenine.</text>
</comment>
<dbReference type="EMBL" id="JAOANI010000015">
    <property type="protein sequence ID" value="MCT7359189.1"/>
    <property type="molecule type" value="Genomic_DNA"/>
</dbReference>
<evidence type="ECO:0000256" key="5">
    <source>
        <dbReference type="ARBA" id="ARBA00022490"/>
    </source>
</evidence>
<dbReference type="InterPro" id="IPR017945">
    <property type="entry name" value="DHBP_synth_RibB-like_a/b_dom"/>
</dbReference>
<feature type="binding site" evidence="14">
    <location>
        <position position="141"/>
    </location>
    <ligand>
        <name>ATP</name>
        <dbReference type="ChEBI" id="CHEBI:30616"/>
    </ligand>
</feature>
<evidence type="ECO:0000256" key="8">
    <source>
        <dbReference type="ARBA" id="ARBA00022695"/>
    </source>
</evidence>
<dbReference type="Pfam" id="PF03481">
    <property type="entry name" value="Sua5_C"/>
    <property type="match status" value="1"/>
</dbReference>
<name>A0A9X2WF95_9GAMM</name>
<evidence type="ECO:0000256" key="7">
    <source>
        <dbReference type="ARBA" id="ARBA00022694"/>
    </source>
</evidence>
<comment type="catalytic activity">
    <reaction evidence="12 13">
        <text>L-threonine + hydrogencarbonate + ATP = L-threonylcarbamoyladenylate + diphosphate + H2O</text>
        <dbReference type="Rhea" id="RHEA:36407"/>
        <dbReference type="ChEBI" id="CHEBI:15377"/>
        <dbReference type="ChEBI" id="CHEBI:17544"/>
        <dbReference type="ChEBI" id="CHEBI:30616"/>
        <dbReference type="ChEBI" id="CHEBI:33019"/>
        <dbReference type="ChEBI" id="CHEBI:57926"/>
        <dbReference type="ChEBI" id="CHEBI:73682"/>
        <dbReference type="EC" id="2.7.7.87"/>
    </reaction>
</comment>
<dbReference type="GO" id="GO:0005737">
    <property type="term" value="C:cytoplasm"/>
    <property type="evidence" value="ECO:0007669"/>
    <property type="project" value="UniProtKB-SubCell"/>
</dbReference>
<evidence type="ECO:0000313" key="16">
    <source>
        <dbReference type="EMBL" id="MCT7359189.1"/>
    </source>
</evidence>
<keyword evidence="9 13" id="KW-0547">Nucleotide-binding</keyword>
<dbReference type="SUPFAM" id="SSF55821">
    <property type="entry name" value="YrdC/RibB"/>
    <property type="match status" value="1"/>
</dbReference>
<evidence type="ECO:0000256" key="12">
    <source>
        <dbReference type="ARBA" id="ARBA00048366"/>
    </source>
</evidence>
<dbReference type="InterPro" id="IPR010923">
    <property type="entry name" value="T(6)A37_SUA5"/>
</dbReference>
<evidence type="ECO:0000313" key="17">
    <source>
        <dbReference type="Proteomes" id="UP001147830"/>
    </source>
</evidence>
<dbReference type="Gene3D" id="3.90.870.10">
    <property type="entry name" value="DHBP synthase"/>
    <property type="match status" value="1"/>
</dbReference>
<dbReference type="PIRSF" id="PIRSF004930">
    <property type="entry name" value="Tln_factor_SUA5"/>
    <property type="match status" value="1"/>
</dbReference>
<dbReference type="GO" id="GO:0061710">
    <property type="term" value="F:L-threonylcarbamoyladenylate synthase"/>
    <property type="evidence" value="ECO:0007669"/>
    <property type="project" value="UniProtKB-EC"/>
</dbReference>
<dbReference type="InterPro" id="IPR038385">
    <property type="entry name" value="Sua5/YwlC_C"/>
</dbReference>
<dbReference type="NCBIfam" id="TIGR00057">
    <property type="entry name" value="L-threonylcarbamoyladenylate synthase"/>
    <property type="match status" value="1"/>
</dbReference>
<dbReference type="PANTHER" id="PTHR17490">
    <property type="entry name" value="SUA5"/>
    <property type="match status" value="1"/>
</dbReference>
<feature type="binding site" evidence="14">
    <location>
        <position position="65"/>
    </location>
    <ligand>
        <name>L-threonine</name>
        <dbReference type="ChEBI" id="CHEBI:57926"/>
    </ligand>
</feature>
<reference evidence="16" key="1">
    <citation type="journal article" date="2022" name="Front. Microbiol.">
        <title>Genome-based taxonomic rearrangement of Oceanobacter-related bacteria including the description of Thalassolituus hydrocarbonoclasticus sp. nov. and Thalassolituus pacificus sp. nov. and emended description of the genus Thalassolituus.</title>
        <authorList>
            <person name="Dong C."/>
            <person name="Wei L."/>
            <person name="Wang J."/>
            <person name="Lai Q."/>
            <person name="Huang Z."/>
            <person name="Shao Z."/>
        </authorList>
    </citation>
    <scope>NUCLEOTIDE SEQUENCE</scope>
    <source>
        <strain evidence="16">59MF3M-4</strain>
    </source>
</reference>
<keyword evidence="17" id="KW-1185">Reference proteome</keyword>
<dbReference type="GO" id="GO:0005524">
    <property type="term" value="F:ATP binding"/>
    <property type="evidence" value="ECO:0007669"/>
    <property type="project" value="UniProtKB-UniRule"/>
</dbReference>
<dbReference type="GO" id="GO:0006450">
    <property type="term" value="P:regulation of translational fidelity"/>
    <property type="evidence" value="ECO:0007669"/>
    <property type="project" value="TreeGrafter"/>
</dbReference>
<organism evidence="16 17">
    <name type="scientific">Thalassolituus pacificus</name>
    <dbReference type="NCBI Taxonomy" id="2975440"/>
    <lineage>
        <taxon>Bacteria</taxon>
        <taxon>Pseudomonadati</taxon>
        <taxon>Pseudomonadota</taxon>
        <taxon>Gammaproteobacteria</taxon>
        <taxon>Oceanospirillales</taxon>
        <taxon>Oceanospirillaceae</taxon>
        <taxon>Thalassolituus</taxon>
    </lineage>
</organism>
<gene>
    <name evidence="16" type="ORF">NYR02_09170</name>
</gene>
<evidence type="ECO:0000256" key="4">
    <source>
        <dbReference type="ARBA" id="ARBA00015492"/>
    </source>
</evidence>
<evidence type="ECO:0000256" key="3">
    <source>
        <dbReference type="ARBA" id="ARBA00012584"/>
    </source>
</evidence>
<reference evidence="16" key="2">
    <citation type="submission" date="2022-08" db="EMBL/GenBank/DDBJ databases">
        <authorList>
            <person name="Dong C."/>
        </authorList>
    </citation>
    <scope>NUCLEOTIDE SEQUENCE</scope>
    <source>
        <strain evidence="16">59MF3M-4</strain>
    </source>
</reference>
<feature type="binding site" evidence="14">
    <location>
        <position position="149"/>
    </location>
    <ligand>
        <name>ATP</name>
        <dbReference type="ChEBI" id="CHEBI:30616"/>
    </ligand>
</feature>
<dbReference type="AlphaFoldDB" id="A0A9X2WF95"/>
<proteinExistence type="inferred from homology"/>
<evidence type="ECO:0000256" key="1">
    <source>
        <dbReference type="ARBA" id="ARBA00004496"/>
    </source>
</evidence>
<dbReference type="Proteomes" id="UP001147830">
    <property type="component" value="Unassembled WGS sequence"/>
</dbReference>
<evidence type="ECO:0000256" key="13">
    <source>
        <dbReference type="PIRNR" id="PIRNR004930"/>
    </source>
</evidence>
<evidence type="ECO:0000256" key="11">
    <source>
        <dbReference type="ARBA" id="ARBA00029774"/>
    </source>
</evidence>
<feature type="binding site" evidence="14">
    <location>
        <position position="33"/>
    </location>
    <ligand>
        <name>L-threonine</name>
        <dbReference type="ChEBI" id="CHEBI:57926"/>
    </ligand>
</feature>
<evidence type="ECO:0000256" key="14">
    <source>
        <dbReference type="PIRSR" id="PIRSR004930-1"/>
    </source>
</evidence>
<evidence type="ECO:0000256" key="2">
    <source>
        <dbReference type="ARBA" id="ARBA00007663"/>
    </source>
</evidence>
<evidence type="ECO:0000259" key="15">
    <source>
        <dbReference type="PROSITE" id="PS51163"/>
    </source>
</evidence>
<dbReference type="GO" id="GO:0008033">
    <property type="term" value="P:tRNA processing"/>
    <property type="evidence" value="ECO:0007669"/>
    <property type="project" value="UniProtKB-KW"/>
</dbReference>
<keyword evidence="5 13" id="KW-0963">Cytoplasm</keyword>
<dbReference type="RefSeq" id="WP_260976061.1">
    <property type="nucleotide sequence ID" value="NZ_JAOANI010000015.1"/>
</dbReference>
<dbReference type="InterPro" id="IPR005145">
    <property type="entry name" value="Sua5_C"/>
</dbReference>
<dbReference type="Pfam" id="PF01300">
    <property type="entry name" value="Sua5_yciO_yrdC"/>
    <property type="match status" value="1"/>
</dbReference>
<dbReference type="Gene3D" id="3.40.50.11030">
    <property type="entry name" value="Threonylcarbamoyl-AMP synthase, C-terminal domain"/>
    <property type="match status" value="1"/>
</dbReference>
<keyword evidence="8 13" id="KW-0548">Nucleotidyltransferase</keyword>
<feature type="binding site" evidence="14">
    <location>
        <position position="56"/>
    </location>
    <ligand>
        <name>ATP</name>
        <dbReference type="ChEBI" id="CHEBI:30616"/>
    </ligand>
</feature>
<evidence type="ECO:0000256" key="9">
    <source>
        <dbReference type="ARBA" id="ARBA00022741"/>
    </source>
</evidence>
<dbReference type="EC" id="2.7.7.87" evidence="3 13"/>
<keyword evidence="6 13" id="KW-0808">Transferase</keyword>
<feature type="binding site" evidence="14">
    <location>
        <position position="179"/>
    </location>
    <ligand>
        <name>L-threonine</name>
        <dbReference type="ChEBI" id="CHEBI:57926"/>
    </ligand>
</feature>
<dbReference type="GO" id="GO:0003725">
    <property type="term" value="F:double-stranded RNA binding"/>
    <property type="evidence" value="ECO:0007669"/>
    <property type="project" value="UniProtKB-UniRule"/>
</dbReference>
<sequence>MKTEWLDGLSDSGLQRAVQLLQAGECVAVPTETVYGLAADARNAAAVRAIFAAKGRPANHPLIVHLASAEQLPQWAASVPPQAWQLAQAFWPGPLTLLLPKAADVPEEVTGGLPSIGLRVPAHPLLQTLLRQLGSGVAAPSANPYKALSPTSAAQVMAGLDGRIAAVLDGGACEFGLESTIVDLTQPDQGIRILRAGPISRIAIEQVLGRPVEVPQQHNEAVPGNVQAHYQPRTPLHLFSSDELADFIKDGVGDDTGLLLWSPRLIGLACGRERALILPDNAPAFAQTLYQTLHEADQLGYRQLWLEQPPGTEDWLAVNDRLSRAASQ</sequence>
<dbReference type="GO" id="GO:0000049">
    <property type="term" value="F:tRNA binding"/>
    <property type="evidence" value="ECO:0007669"/>
    <property type="project" value="TreeGrafter"/>
</dbReference>
<accession>A0A9X2WF95</accession>
<feature type="binding site" evidence="14">
    <location>
        <position position="139"/>
    </location>
    <ligand>
        <name>L-threonine</name>
        <dbReference type="ChEBI" id="CHEBI:57926"/>
    </ligand>
</feature>
<dbReference type="PROSITE" id="PS51163">
    <property type="entry name" value="YRDC"/>
    <property type="match status" value="1"/>
</dbReference>
<dbReference type="InterPro" id="IPR050156">
    <property type="entry name" value="TC-AMP_synthase_SUA5"/>
</dbReference>
<comment type="caution">
    <text evidence="16">The sequence shown here is derived from an EMBL/GenBank/DDBJ whole genome shotgun (WGS) entry which is preliminary data.</text>
</comment>
<feature type="binding site" evidence="14">
    <location>
        <position position="119"/>
    </location>
    <ligand>
        <name>L-threonine</name>
        <dbReference type="ChEBI" id="CHEBI:57926"/>
    </ligand>
</feature>
<feature type="domain" description="YrdC-like" evidence="15">
    <location>
        <begin position="11"/>
        <end position="199"/>
    </location>
</feature>
<feature type="binding site" evidence="14">
    <location>
        <position position="195"/>
    </location>
    <ligand>
        <name>ATP</name>
        <dbReference type="ChEBI" id="CHEBI:30616"/>
    </ligand>
</feature>
<protein>
    <recommendedName>
        <fullName evidence="4 13">Threonylcarbamoyl-AMP synthase</fullName>
        <shortName evidence="13">TC-AMP synthase</shortName>
        <ecNumber evidence="3 13">2.7.7.87</ecNumber>
    </recommendedName>
    <alternativeName>
        <fullName evidence="11 13">L-threonylcarbamoyladenylate synthase</fullName>
    </alternativeName>
</protein>
<evidence type="ECO:0000256" key="6">
    <source>
        <dbReference type="ARBA" id="ARBA00022679"/>
    </source>
</evidence>
<feature type="binding site" evidence="14">
    <location>
        <position position="230"/>
    </location>
    <ligand>
        <name>ATP</name>
        <dbReference type="ChEBI" id="CHEBI:30616"/>
    </ligand>
</feature>
<dbReference type="PANTHER" id="PTHR17490:SF16">
    <property type="entry name" value="THREONYLCARBAMOYL-AMP SYNTHASE"/>
    <property type="match status" value="1"/>
</dbReference>
<comment type="subcellular location">
    <subcellularLocation>
        <location evidence="1 13">Cytoplasm</location>
    </subcellularLocation>
</comment>
<evidence type="ECO:0000256" key="10">
    <source>
        <dbReference type="ARBA" id="ARBA00022840"/>
    </source>
</evidence>
<dbReference type="InterPro" id="IPR006070">
    <property type="entry name" value="Sua5-like_dom"/>
</dbReference>
<comment type="similarity">
    <text evidence="2 13">Belongs to the SUA5 family.</text>
</comment>
<keyword evidence="7 13" id="KW-0819">tRNA processing</keyword>